<sequence length="870" mass="96722">MNPNQTAPRKVNSAIGGKFIIGIACAQTSTLAVTNNGQCVVEPTLTPFTSLHEVFACYSLPSVTYKPVVISWDQDTTVESSLKAAFDDQELEEFCFRFALNHMTDVVQSRGFASLDETTIKNFITKAAKAGAFKTEARRSGWRTGEVSSESHLQLKPTKRMTVEKKSHLQLKELPHQRRIPRENLAWDYFINLHAYKYKVYTGKIINYYFRQIILIIPLSRRIKTMISSNQLIHHDIVICKLVLLCYRSNECRRSGDGDGEENDINGVIHTVKSQNCFPTPRRNVNLSTIAGESRSLFSGVSDLFFQVRRTCPLPSTHLQDRNIHRSGVVCIAFAQILIVNTVALICHFQRSPLPKIGVHEIHRMAKFYVFSAEHFRSCVLSGRSAATVVYTSPSAGRLDRPTVVVHLLFRGWRIPGDRRKYPGRRLVDVHQEPAVPPAKNVSRSDAVVRHILLLPRDHQFHRYLRYSKILLTLPYRKGIPTLLRVIPLQAADNPTRNEREHLNQGGLKWSIRLTNPITTTGQRTKFINLPSGSPQDSWAATGSNQISSEIAQDFRSSLNYSTEDSRPVSIATPSPSERETIFLNVLTFTPYFLMSTDSNALLKLRIRQPISGSQFPTNASSTIAPTVSVEARNKLFLISGACTTFSFSLTVLIVRGGLRLRIVSGRGVVRGIRRIFGRRRWSLAVTCRRVLAVISRSLPVTALVVTGGVVTRRIVRVRPRTGFQISSLAIMKPIVALVTGGASGLGRGTVERFVKLGSKVILADLPTSKGGELAKTLGPQGAVVGMTLPIARDLAPQGIRVCTIAPGLFDTPLLSALPDKVRNFLAKTIPHPQRLGNPDEYAMLVQTCVENPLLNGEVIRLDGALRMQP</sequence>
<dbReference type="PANTHER" id="PTHR43658">
    <property type="entry name" value="SHORT-CHAIN DEHYDROGENASE/REDUCTASE"/>
    <property type="match status" value="1"/>
</dbReference>
<protein>
    <submittedName>
        <fullName evidence="2">Uncharacterized protein</fullName>
    </submittedName>
</protein>
<dbReference type="Gene3D" id="3.40.50.720">
    <property type="entry name" value="NAD(P)-binding Rossmann-like Domain"/>
    <property type="match status" value="2"/>
</dbReference>
<dbReference type="SUPFAM" id="SSF51735">
    <property type="entry name" value="NAD(P)-binding Rossmann-fold domains"/>
    <property type="match status" value="1"/>
</dbReference>
<dbReference type="Pfam" id="PF13561">
    <property type="entry name" value="adh_short_C2"/>
    <property type="match status" value="1"/>
</dbReference>
<dbReference type="GO" id="GO:0005739">
    <property type="term" value="C:mitochondrion"/>
    <property type="evidence" value="ECO:0007669"/>
    <property type="project" value="TreeGrafter"/>
</dbReference>
<evidence type="ECO:0000256" key="1">
    <source>
        <dbReference type="ARBA" id="ARBA00023002"/>
    </source>
</evidence>
<proteinExistence type="predicted"/>
<dbReference type="GO" id="GO:0006631">
    <property type="term" value="P:fatty acid metabolic process"/>
    <property type="evidence" value="ECO:0007669"/>
    <property type="project" value="TreeGrafter"/>
</dbReference>
<dbReference type="InterPro" id="IPR036291">
    <property type="entry name" value="NAD(P)-bd_dom_sf"/>
</dbReference>
<evidence type="ECO:0000313" key="3">
    <source>
        <dbReference type="Proteomes" id="UP000479000"/>
    </source>
</evidence>
<name>A0A6H5HAR9_9HEMI</name>
<keyword evidence="1" id="KW-0560">Oxidoreductase</keyword>
<dbReference type="OrthoDB" id="1274115at2759"/>
<dbReference type="GO" id="GO:0008209">
    <property type="term" value="P:androgen metabolic process"/>
    <property type="evidence" value="ECO:0007669"/>
    <property type="project" value="TreeGrafter"/>
</dbReference>
<organism evidence="2 3">
    <name type="scientific">Nesidiocoris tenuis</name>
    <dbReference type="NCBI Taxonomy" id="355587"/>
    <lineage>
        <taxon>Eukaryota</taxon>
        <taxon>Metazoa</taxon>
        <taxon>Ecdysozoa</taxon>
        <taxon>Arthropoda</taxon>
        <taxon>Hexapoda</taxon>
        <taxon>Insecta</taxon>
        <taxon>Pterygota</taxon>
        <taxon>Neoptera</taxon>
        <taxon>Paraneoptera</taxon>
        <taxon>Hemiptera</taxon>
        <taxon>Heteroptera</taxon>
        <taxon>Panheteroptera</taxon>
        <taxon>Cimicomorpha</taxon>
        <taxon>Miridae</taxon>
        <taxon>Dicyphina</taxon>
        <taxon>Nesidiocoris</taxon>
    </lineage>
</organism>
<dbReference type="AlphaFoldDB" id="A0A6H5HAR9"/>
<dbReference type="GO" id="GO:0004303">
    <property type="term" value="F:estradiol 17-beta-dehydrogenase [NAD(P)+] activity"/>
    <property type="evidence" value="ECO:0007669"/>
    <property type="project" value="TreeGrafter"/>
</dbReference>
<dbReference type="Proteomes" id="UP000479000">
    <property type="component" value="Unassembled WGS sequence"/>
</dbReference>
<evidence type="ECO:0000313" key="2">
    <source>
        <dbReference type="EMBL" id="CAB0012848.1"/>
    </source>
</evidence>
<keyword evidence="3" id="KW-1185">Reference proteome</keyword>
<dbReference type="GO" id="GO:0008210">
    <property type="term" value="P:estrogen metabolic process"/>
    <property type="evidence" value="ECO:0007669"/>
    <property type="project" value="TreeGrafter"/>
</dbReference>
<accession>A0A6H5HAR9</accession>
<dbReference type="EMBL" id="CADCXU010025653">
    <property type="protein sequence ID" value="CAB0012848.1"/>
    <property type="molecule type" value="Genomic_DNA"/>
</dbReference>
<gene>
    <name evidence="2" type="ORF">NTEN_LOCUS17542</name>
</gene>
<reference evidence="2 3" key="1">
    <citation type="submission" date="2020-02" db="EMBL/GenBank/DDBJ databases">
        <authorList>
            <person name="Ferguson B K."/>
        </authorList>
    </citation>
    <scope>NUCLEOTIDE SEQUENCE [LARGE SCALE GENOMIC DNA]</scope>
</reference>
<dbReference type="PANTHER" id="PTHR43658:SF8">
    <property type="entry name" value="17-BETA-HYDROXYSTEROID DEHYDROGENASE 14-RELATED"/>
    <property type="match status" value="1"/>
</dbReference>
<dbReference type="InterPro" id="IPR002347">
    <property type="entry name" value="SDR_fam"/>
</dbReference>